<sequence>MSMGFDSIVFAIIGFSASFIFCVSNLKRWQKQQITEEKLSHISKALENAEERVLRFQERHDRILSQVCSFYLANKELVEALEGARAAMNEAMEFAANLRRMQTNIIINYPDEVDAIMLYRSNEDSGRRPASQGPT</sequence>
<keyword evidence="2" id="KW-0472">Membrane</keyword>
<dbReference type="EMBL" id="CM031815">
    <property type="protein sequence ID" value="KAG6646631.1"/>
    <property type="molecule type" value="Genomic_DNA"/>
</dbReference>
<dbReference type="AlphaFoldDB" id="A0A8T1PYU5"/>
<evidence type="ECO:0000256" key="1">
    <source>
        <dbReference type="SAM" id="Coils"/>
    </source>
</evidence>
<reference evidence="3" key="1">
    <citation type="submission" date="2020-12" db="EMBL/GenBank/DDBJ databases">
        <title>WGS assembly of Carya illinoinensis cv. Pawnee.</title>
        <authorList>
            <person name="Platts A."/>
            <person name="Shu S."/>
            <person name="Wright S."/>
            <person name="Barry K."/>
            <person name="Edger P."/>
            <person name="Pires J.C."/>
            <person name="Schmutz J."/>
        </authorList>
    </citation>
    <scope>NUCLEOTIDE SEQUENCE</scope>
    <source>
        <tissue evidence="3">Leaf</tissue>
    </source>
</reference>
<feature type="transmembrane region" description="Helical" evidence="2">
    <location>
        <begin position="6"/>
        <end position="26"/>
    </location>
</feature>
<name>A0A8T1PYU5_CARIL</name>
<keyword evidence="2" id="KW-0812">Transmembrane</keyword>
<accession>A0A8T1PYU5</accession>
<organism evidence="3 4">
    <name type="scientific">Carya illinoinensis</name>
    <name type="common">Pecan</name>
    <dbReference type="NCBI Taxonomy" id="32201"/>
    <lineage>
        <taxon>Eukaryota</taxon>
        <taxon>Viridiplantae</taxon>
        <taxon>Streptophyta</taxon>
        <taxon>Embryophyta</taxon>
        <taxon>Tracheophyta</taxon>
        <taxon>Spermatophyta</taxon>
        <taxon>Magnoliopsida</taxon>
        <taxon>eudicotyledons</taxon>
        <taxon>Gunneridae</taxon>
        <taxon>Pentapetalae</taxon>
        <taxon>rosids</taxon>
        <taxon>fabids</taxon>
        <taxon>Fagales</taxon>
        <taxon>Juglandaceae</taxon>
        <taxon>Carya</taxon>
    </lineage>
</organism>
<feature type="coiled-coil region" evidence="1">
    <location>
        <begin position="32"/>
        <end position="66"/>
    </location>
</feature>
<evidence type="ECO:0000313" key="4">
    <source>
        <dbReference type="Proteomes" id="UP000811609"/>
    </source>
</evidence>
<keyword evidence="1" id="KW-0175">Coiled coil</keyword>
<protein>
    <submittedName>
        <fullName evidence="3">Uncharacterized protein</fullName>
    </submittedName>
</protein>
<gene>
    <name evidence="3" type="ORF">CIPAW_07G020600</name>
</gene>
<comment type="caution">
    <text evidence="3">The sequence shown here is derived from an EMBL/GenBank/DDBJ whole genome shotgun (WGS) entry which is preliminary data.</text>
</comment>
<dbReference type="OrthoDB" id="1677215at2759"/>
<proteinExistence type="predicted"/>
<evidence type="ECO:0000256" key="2">
    <source>
        <dbReference type="SAM" id="Phobius"/>
    </source>
</evidence>
<keyword evidence="4" id="KW-1185">Reference proteome</keyword>
<keyword evidence="2" id="KW-1133">Transmembrane helix</keyword>
<evidence type="ECO:0000313" key="3">
    <source>
        <dbReference type="EMBL" id="KAG6646631.1"/>
    </source>
</evidence>
<dbReference type="Proteomes" id="UP000811609">
    <property type="component" value="Chromosome 7"/>
</dbReference>